<dbReference type="GO" id="GO:0046983">
    <property type="term" value="F:protein dimerization activity"/>
    <property type="evidence" value="ECO:0007669"/>
    <property type="project" value="InterPro"/>
</dbReference>
<dbReference type="PANTHER" id="PTHR46880">
    <property type="entry name" value="RAS-ASSOCIATING DOMAIN-CONTAINING PROTEIN"/>
    <property type="match status" value="1"/>
</dbReference>
<dbReference type="PANTHER" id="PTHR46880:SF5">
    <property type="entry name" value="DUF4371 DOMAIN-CONTAINING PROTEIN"/>
    <property type="match status" value="1"/>
</dbReference>
<dbReference type="InterPro" id="IPR012337">
    <property type="entry name" value="RNaseH-like_sf"/>
</dbReference>
<comment type="caution">
    <text evidence="2">The sequence shown here is derived from an EMBL/GenBank/DDBJ whole genome shotgun (WGS) entry which is preliminary data.</text>
</comment>
<dbReference type="Pfam" id="PF05699">
    <property type="entry name" value="Dimer_Tnp_hAT"/>
    <property type="match status" value="1"/>
</dbReference>
<protein>
    <recommendedName>
        <fullName evidence="1">HAT C-terminal dimerisation domain-containing protein</fullName>
    </recommendedName>
</protein>
<dbReference type="InterPro" id="IPR008906">
    <property type="entry name" value="HATC_C_dom"/>
</dbReference>
<evidence type="ECO:0000259" key="1">
    <source>
        <dbReference type="Pfam" id="PF05699"/>
    </source>
</evidence>
<evidence type="ECO:0000313" key="3">
    <source>
        <dbReference type="Proteomes" id="UP001160148"/>
    </source>
</evidence>
<name>A0AAV0WHH4_9HEMI</name>
<dbReference type="Proteomes" id="UP001160148">
    <property type="component" value="Unassembled WGS sequence"/>
</dbReference>
<dbReference type="SUPFAM" id="SSF53098">
    <property type="entry name" value="Ribonuclease H-like"/>
    <property type="match status" value="1"/>
</dbReference>
<dbReference type="EMBL" id="CARXXK010000002">
    <property type="protein sequence ID" value="CAI6355385.1"/>
    <property type="molecule type" value="Genomic_DNA"/>
</dbReference>
<gene>
    <name evidence="2" type="ORF">MEUPH1_LOCUS11249</name>
</gene>
<organism evidence="2 3">
    <name type="scientific">Macrosiphum euphorbiae</name>
    <name type="common">potato aphid</name>
    <dbReference type="NCBI Taxonomy" id="13131"/>
    <lineage>
        <taxon>Eukaryota</taxon>
        <taxon>Metazoa</taxon>
        <taxon>Ecdysozoa</taxon>
        <taxon>Arthropoda</taxon>
        <taxon>Hexapoda</taxon>
        <taxon>Insecta</taxon>
        <taxon>Pterygota</taxon>
        <taxon>Neoptera</taxon>
        <taxon>Paraneoptera</taxon>
        <taxon>Hemiptera</taxon>
        <taxon>Sternorrhyncha</taxon>
        <taxon>Aphidomorpha</taxon>
        <taxon>Aphidoidea</taxon>
        <taxon>Aphididae</taxon>
        <taxon>Macrosiphini</taxon>
        <taxon>Macrosiphum</taxon>
    </lineage>
</organism>
<dbReference type="AlphaFoldDB" id="A0AAV0WHH4"/>
<proteinExistence type="predicted"/>
<reference evidence="2 3" key="1">
    <citation type="submission" date="2023-01" db="EMBL/GenBank/DDBJ databases">
        <authorList>
            <person name="Whitehead M."/>
        </authorList>
    </citation>
    <scope>NUCLEOTIDE SEQUENCE [LARGE SCALE GENOMIC DNA]</scope>
</reference>
<keyword evidence="3" id="KW-1185">Reference proteome</keyword>
<sequence length="121" mass="13925">MEKTKGVNKSRTKKKLISLDVEEFWHQISKLEDYSELLIYKNLANLAKLCLCLPHSNAEAERIFSIVTDVKTKKRNRLGDDTLNSISVIRSSFGAKTINCTNFEVTQEHLKLHNAKTLYKK</sequence>
<feature type="domain" description="HAT C-terminal dimerisation" evidence="1">
    <location>
        <begin position="18"/>
        <end position="91"/>
    </location>
</feature>
<accession>A0AAV0WHH4</accession>
<evidence type="ECO:0000313" key="2">
    <source>
        <dbReference type="EMBL" id="CAI6355385.1"/>
    </source>
</evidence>